<evidence type="ECO:0000256" key="3">
    <source>
        <dbReference type="ARBA" id="ARBA00022448"/>
    </source>
</evidence>
<dbReference type="AlphaFoldDB" id="H5XRL5"/>
<evidence type="ECO:0000256" key="4">
    <source>
        <dbReference type="ARBA" id="ARBA00022544"/>
    </source>
</evidence>
<evidence type="ECO:0000313" key="9">
    <source>
        <dbReference type="EMBL" id="EHQ87274.1"/>
    </source>
</evidence>
<dbReference type="GO" id="GO:0016020">
    <property type="term" value="C:membrane"/>
    <property type="evidence" value="ECO:0007669"/>
    <property type="project" value="UniProtKB-SubCell"/>
</dbReference>
<keyword evidence="6 8" id="KW-1133">Transmembrane helix</keyword>
<protein>
    <submittedName>
        <fullName evidence="9">Spore germination protein</fullName>
    </submittedName>
</protein>
<feature type="transmembrane region" description="Helical" evidence="8">
    <location>
        <begin position="110"/>
        <end position="132"/>
    </location>
</feature>
<dbReference type="Proteomes" id="UP000005104">
    <property type="component" value="Chromosome"/>
</dbReference>
<feature type="transmembrane region" description="Helical" evidence="8">
    <location>
        <begin position="328"/>
        <end position="352"/>
    </location>
</feature>
<dbReference type="GO" id="GO:0009847">
    <property type="term" value="P:spore germination"/>
    <property type="evidence" value="ECO:0007669"/>
    <property type="project" value="InterPro"/>
</dbReference>
<feature type="transmembrane region" description="Helical" evidence="8">
    <location>
        <begin position="272"/>
        <end position="294"/>
    </location>
</feature>
<feature type="transmembrane region" description="Helical" evidence="8">
    <location>
        <begin position="78"/>
        <end position="98"/>
    </location>
</feature>
<evidence type="ECO:0000313" key="10">
    <source>
        <dbReference type="Proteomes" id="UP000005104"/>
    </source>
</evidence>
<feature type="transmembrane region" description="Helical" evidence="8">
    <location>
        <begin position="38"/>
        <end position="58"/>
    </location>
</feature>
<keyword evidence="3" id="KW-0813">Transport</keyword>
<accession>H5XRL5</accession>
<sequence length="366" mass="40401">MERISQHQFVTLGAAVLMGTTFLPVASIVTLAGSRDGWMSVLPGFAVGVPYGLMVLSLSEQYPRQNLLQISEMLLGKWIGKLVGSVFILVTVYLGSLLLGQVGDVYQASIMPLTPLWLFYLGGILLVLLLIQSGIEVFARFSELVFPLIVIALLQSIVFSIPRIERGELMPIMSEGVKPIFLGAFKVMPFVMTYMLFLAVLIAFVPVGKREFGQLRRGIWKVVFMVGILDMLVVLIQLLVFGPTETIRLVYGLLVLGKMVEISRTVAGVESLFMGVWFGAAVIKIGSLFFAAIWGLETIFGLKGSKWRAVMCVVFLGIAFMYERGPSLIIEIGFVDEYLIMPFVSVWIPVLWGVSRWKKAQSGGKG</sequence>
<dbReference type="InterPro" id="IPR004761">
    <property type="entry name" value="Spore_GerAB"/>
</dbReference>
<keyword evidence="5 8" id="KW-0812">Transmembrane</keyword>
<evidence type="ECO:0000256" key="1">
    <source>
        <dbReference type="ARBA" id="ARBA00004141"/>
    </source>
</evidence>
<dbReference type="PANTHER" id="PTHR34975">
    <property type="entry name" value="SPORE GERMINATION PROTEIN A2"/>
    <property type="match status" value="1"/>
</dbReference>
<keyword evidence="4" id="KW-0309">Germination</keyword>
<name>H5XRL5_9FIRM</name>
<gene>
    <name evidence="9" type="ORF">DesyoDRAFT_0042</name>
</gene>
<dbReference type="EMBL" id="CM001441">
    <property type="protein sequence ID" value="EHQ87274.1"/>
    <property type="molecule type" value="Genomic_DNA"/>
</dbReference>
<dbReference type="PANTHER" id="PTHR34975:SF2">
    <property type="entry name" value="SPORE GERMINATION PROTEIN A2"/>
    <property type="match status" value="1"/>
</dbReference>
<comment type="similarity">
    <text evidence="2">Belongs to the amino acid-polyamine-organocation (APC) superfamily. Spore germination protein (SGP) (TC 2.A.3.9) family.</text>
</comment>
<comment type="subcellular location">
    <subcellularLocation>
        <location evidence="1">Membrane</location>
        <topology evidence="1">Multi-pass membrane protein</topology>
    </subcellularLocation>
</comment>
<evidence type="ECO:0000256" key="2">
    <source>
        <dbReference type="ARBA" id="ARBA00007998"/>
    </source>
</evidence>
<feature type="transmembrane region" description="Helical" evidence="8">
    <location>
        <begin position="144"/>
        <end position="164"/>
    </location>
</feature>
<evidence type="ECO:0000256" key="7">
    <source>
        <dbReference type="ARBA" id="ARBA00023136"/>
    </source>
</evidence>
<dbReference type="OrthoDB" id="1792020at2"/>
<keyword evidence="7 8" id="KW-0472">Membrane</keyword>
<feature type="transmembrane region" description="Helical" evidence="8">
    <location>
        <begin position="12"/>
        <end position="32"/>
    </location>
</feature>
<dbReference type="Pfam" id="PF03845">
    <property type="entry name" value="Spore_permease"/>
    <property type="match status" value="1"/>
</dbReference>
<evidence type="ECO:0000256" key="8">
    <source>
        <dbReference type="SAM" id="Phobius"/>
    </source>
</evidence>
<proteinExistence type="inferred from homology"/>
<keyword evidence="10" id="KW-1185">Reference proteome</keyword>
<organism evidence="9 10">
    <name type="scientific">Desulfosporosinus youngiae DSM 17734</name>
    <dbReference type="NCBI Taxonomy" id="768710"/>
    <lineage>
        <taxon>Bacteria</taxon>
        <taxon>Bacillati</taxon>
        <taxon>Bacillota</taxon>
        <taxon>Clostridia</taxon>
        <taxon>Eubacteriales</taxon>
        <taxon>Desulfitobacteriaceae</taxon>
        <taxon>Desulfosporosinus</taxon>
    </lineage>
</organism>
<feature type="transmembrane region" description="Helical" evidence="8">
    <location>
        <begin position="184"/>
        <end position="207"/>
    </location>
</feature>
<evidence type="ECO:0000256" key="5">
    <source>
        <dbReference type="ARBA" id="ARBA00022692"/>
    </source>
</evidence>
<feature type="transmembrane region" description="Helical" evidence="8">
    <location>
        <begin position="306"/>
        <end position="322"/>
    </location>
</feature>
<reference evidence="9 10" key="1">
    <citation type="submission" date="2011-11" db="EMBL/GenBank/DDBJ databases">
        <title>The Noncontiguous Finished genome of Desulfosporosinus youngiae DSM 17734.</title>
        <authorList>
            <consortium name="US DOE Joint Genome Institute (JGI-PGF)"/>
            <person name="Lucas S."/>
            <person name="Han J."/>
            <person name="Lapidus A."/>
            <person name="Cheng J.-F."/>
            <person name="Goodwin L."/>
            <person name="Pitluck S."/>
            <person name="Peters L."/>
            <person name="Ovchinnikova G."/>
            <person name="Lu M."/>
            <person name="Land M.L."/>
            <person name="Hauser L."/>
            <person name="Pester M."/>
            <person name="Spring S."/>
            <person name="Ollivier B."/>
            <person name="Rattei T."/>
            <person name="Klenk H.-P."/>
            <person name="Wagner M."/>
            <person name="Loy A."/>
            <person name="Woyke T.J."/>
        </authorList>
    </citation>
    <scope>NUCLEOTIDE SEQUENCE [LARGE SCALE GENOMIC DNA]</scope>
    <source>
        <strain evidence="9 10">DSM 17734</strain>
    </source>
</reference>
<dbReference type="STRING" id="768710.DesyoDRAFT_0042"/>
<evidence type="ECO:0000256" key="6">
    <source>
        <dbReference type="ARBA" id="ARBA00022989"/>
    </source>
</evidence>
<dbReference type="RefSeq" id="WP_007777903.1">
    <property type="nucleotide sequence ID" value="NZ_CM001441.1"/>
</dbReference>
<dbReference type="eggNOG" id="COG1457">
    <property type="taxonomic scope" value="Bacteria"/>
</dbReference>
<feature type="transmembrane region" description="Helical" evidence="8">
    <location>
        <begin position="219"/>
        <end position="241"/>
    </location>
</feature>
<dbReference type="HOGENOM" id="CLU_047547_1_2_9"/>